<keyword evidence="4" id="KW-1185">Reference proteome</keyword>
<evidence type="ECO:0000256" key="1">
    <source>
        <dbReference type="SAM" id="MobiDB-lite"/>
    </source>
</evidence>
<feature type="region of interest" description="Disordered" evidence="1">
    <location>
        <begin position="300"/>
        <end position="325"/>
    </location>
</feature>
<feature type="compositionally biased region" description="Pro residues" evidence="1">
    <location>
        <begin position="313"/>
        <end position="324"/>
    </location>
</feature>
<name>A0A8S4E6B2_PLUXY</name>
<sequence>MLHLVLILCMFTSQSSSSSTGFIRPYRIIKNDLSRRNLEHFLAGLGSATRNINNFIVPRLPVLPRYIRTEPPTLLHVKGNPDQFNKNAPSKSPFVQNDDFMEEYIRDTLAMNHRVHGPKKIYNVERKSRLRPSPNSNLLRQIYETFRNTVRDMNMALWALPQPSKYLRDGDGYIDVEQENRASEVMDKTLYSDENDFRRRKSDDSDDEDSESSGSGEANPGNPYTVTKNRYKQNSPWNFEMTGNHVNLHPNAPSFSKYKDDGIGNSVHARKWWYFNQFVCFSNAYDPSEYLDNDIPPNHRSFENDYDTGLGVPPEPSDQPPSEPLLPGHTLLRPTLGSLKSAVKFPQKYDDGYAVYGNLENLGLTYGGDRVRYSDFRRAPPRYKLESNRNNGLEKLLSKIWAPKTKGNTPVYYAQPLDSDVENGLQGVPSLEKSRYNVKSNRQTIENRNRLKNIMMLLRELVARTNTIKQLKVEMLDSGEEYPDILA</sequence>
<feature type="compositionally biased region" description="Basic and acidic residues" evidence="1">
    <location>
        <begin position="185"/>
        <end position="203"/>
    </location>
</feature>
<dbReference type="AlphaFoldDB" id="A0A8S4E6B2"/>
<reference evidence="3" key="1">
    <citation type="submission" date="2020-11" db="EMBL/GenBank/DDBJ databases">
        <authorList>
            <person name="Whiteford S."/>
        </authorList>
    </citation>
    <scope>NUCLEOTIDE SEQUENCE</scope>
</reference>
<proteinExistence type="predicted"/>
<keyword evidence="2" id="KW-0732">Signal</keyword>
<evidence type="ECO:0000313" key="4">
    <source>
        <dbReference type="Proteomes" id="UP000653454"/>
    </source>
</evidence>
<dbReference type="EMBL" id="CAJHNJ030000012">
    <property type="protein sequence ID" value="CAG9110909.1"/>
    <property type="molecule type" value="Genomic_DNA"/>
</dbReference>
<organism evidence="3 4">
    <name type="scientific">Plutella xylostella</name>
    <name type="common">Diamondback moth</name>
    <name type="synonym">Plutella maculipennis</name>
    <dbReference type="NCBI Taxonomy" id="51655"/>
    <lineage>
        <taxon>Eukaryota</taxon>
        <taxon>Metazoa</taxon>
        <taxon>Ecdysozoa</taxon>
        <taxon>Arthropoda</taxon>
        <taxon>Hexapoda</taxon>
        <taxon>Insecta</taxon>
        <taxon>Pterygota</taxon>
        <taxon>Neoptera</taxon>
        <taxon>Endopterygota</taxon>
        <taxon>Lepidoptera</taxon>
        <taxon>Glossata</taxon>
        <taxon>Ditrysia</taxon>
        <taxon>Yponomeutoidea</taxon>
        <taxon>Plutellidae</taxon>
        <taxon>Plutella</taxon>
    </lineage>
</organism>
<comment type="caution">
    <text evidence="3">The sequence shown here is derived from an EMBL/GenBank/DDBJ whole genome shotgun (WGS) entry which is preliminary data.</text>
</comment>
<feature type="signal peptide" evidence="2">
    <location>
        <begin position="1"/>
        <end position="17"/>
    </location>
</feature>
<accession>A0A8S4E6B2</accession>
<evidence type="ECO:0000256" key="2">
    <source>
        <dbReference type="SAM" id="SignalP"/>
    </source>
</evidence>
<protein>
    <submittedName>
        <fullName evidence="3">(diamondback moth) hypothetical protein</fullName>
    </submittedName>
</protein>
<feature type="region of interest" description="Disordered" evidence="1">
    <location>
        <begin position="185"/>
        <end position="230"/>
    </location>
</feature>
<dbReference type="Proteomes" id="UP000653454">
    <property type="component" value="Unassembled WGS sequence"/>
</dbReference>
<gene>
    <name evidence="3" type="ORF">PLXY2_LOCUS4411</name>
</gene>
<evidence type="ECO:0000313" key="3">
    <source>
        <dbReference type="EMBL" id="CAG9110909.1"/>
    </source>
</evidence>
<feature type="chain" id="PRO_5035924339" evidence="2">
    <location>
        <begin position="18"/>
        <end position="487"/>
    </location>
</feature>